<dbReference type="InterPro" id="IPR036390">
    <property type="entry name" value="WH_DNA-bd_sf"/>
</dbReference>
<gene>
    <name evidence="6" type="primary">gltR</name>
    <name evidence="6" type="ORF">DSM104443_04281</name>
</gene>
<sequence length="278" mass="30252">MTTLDLESLHIFRTVAEEGGITRAAAKLNRVQSNVTTRVKQLEEHLGTQLFQRHARKLTLSPEGRVLLAYTEELLRLSHEAQSAVKSGTPRGVFRVGTLESTAATRLPPVLSKYHLAYPDVQIELATGTSGALVARVLAYELEAAFVAEPFTAEGLDMLHVFDEELVLISPKGVAPRTVIAFPGGCSYRRRLEDWLGKEAVVASRVIEFASYHAIIACVAAGTGIAIVPRSVLRIVGAERQVVVKELPARIARAKTQLVWRQGHHSVALGALRQLVGA</sequence>
<dbReference type="GO" id="GO:0003700">
    <property type="term" value="F:DNA-binding transcription factor activity"/>
    <property type="evidence" value="ECO:0007669"/>
    <property type="project" value="InterPro"/>
</dbReference>
<dbReference type="SUPFAM" id="SSF46785">
    <property type="entry name" value="Winged helix' DNA-binding domain"/>
    <property type="match status" value="1"/>
</dbReference>
<dbReference type="InterPro" id="IPR005119">
    <property type="entry name" value="LysR_subst-bd"/>
</dbReference>
<evidence type="ECO:0000256" key="1">
    <source>
        <dbReference type="ARBA" id="ARBA00009437"/>
    </source>
</evidence>
<dbReference type="FunFam" id="1.10.10.10:FF:000001">
    <property type="entry name" value="LysR family transcriptional regulator"/>
    <property type="match status" value="1"/>
</dbReference>
<organism evidence="6 7">
    <name type="scientific">Usitatibacter rugosus</name>
    <dbReference type="NCBI Taxonomy" id="2732067"/>
    <lineage>
        <taxon>Bacteria</taxon>
        <taxon>Pseudomonadati</taxon>
        <taxon>Pseudomonadota</taxon>
        <taxon>Betaproteobacteria</taxon>
        <taxon>Nitrosomonadales</taxon>
        <taxon>Usitatibacteraceae</taxon>
        <taxon>Usitatibacter</taxon>
    </lineage>
</organism>
<evidence type="ECO:0000256" key="3">
    <source>
        <dbReference type="ARBA" id="ARBA00023125"/>
    </source>
</evidence>
<dbReference type="PANTHER" id="PTHR30126">
    <property type="entry name" value="HTH-TYPE TRANSCRIPTIONAL REGULATOR"/>
    <property type="match status" value="1"/>
</dbReference>
<evidence type="ECO:0000313" key="7">
    <source>
        <dbReference type="Proteomes" id="UP000501534"/>
    </source>
</evidence>
<dbReference type="AlphaFoldDB" id="A0A6M4H114"/>
<dbReference type="RefSeq" id="WP_171096037.1">
    <property type="nucleotide sequence ID" value="NZ_CP053069.1"/>
</dbReference>
<protein>
    <submittedName>
        <fullName evidence="6">HTH-type transcriptional regulator GltR</fullName>
    </submittedName>
</protein>
<dbReference type="PRINTS" id="PR00039">
    <property type="entry name" value="HTHLYSR"/>
</dbReference>
<dbReference type="PROSITE" id="PS50931">
    <property type="entry name" value="HTH_LYSR"/>
    <property type="match status" value="1"/>
</dbReference>
<keyword evidence="7" id="KW-1185">Reference proteome</keyword>
<dbReference type="GO" id="GO:0000976">
    <property type="term" value="F:transcription cis-regulatory region binding"/>
    <property type="evidence" value="ECO:0007669"/>
    <property type="project" value="TreeGrafter"/>
</dbReference>
<dbReference type="Pfam" id="PF00126">
    <property type="entry name" value="HTH_1"/>
    <property type="match status" value="1"/>
</dbReference>
<dbReference type="CDD" id="cd08442">
    <property type="entry name" value="PBP2_YofA_SoxR_like"/>
    <property type="match status" value="1"/>
</dbReference>
<accession>A0A6M4H114</accession>
<dbReference type="PANTHER" id="PTHR30126:SF40">
    <property type="entry name" value="HTH-TYPE TRANSCRIPTIONAL REGULATOR GLTR"/>
    <property type="match status" value="1"/>
</dbReference>
<feature type="domain" description="HTH lysR-type" evidence="5">
    <location>
        <begin position="4"/>
        <end position="61"/>
    </location>
</feature>
<keyword evidence="3" id="KW-0238">DNA-binding</keyword>
<proteinExistence type="inferred from homology"/>
<evidence type="ECO:0000256" key="2">
    <source>
        <dbReference type="ARBA" id="ARBA00023015"/>
    </source>
</evidence>
<dbReference type="Gene3D" id="1.10.10.10">
    <property type="entry name" value="Winged helix-like DNA-binding domain superfamily/Winged helix DNA-binding domain"/>
    <property type="match status" value="1"/>
</dbReference>
<dbReference type="InterPro" id="IPR000847">
    <property type="entry name" value="LysR_HTH_N"/>
</dbReference>
<name>A0A6M4H114_9PROT</name>
<evidence type="ECO:0000256" key="4">
    <source>
        <dbReference type="ARBA" id="ARBA00023163"/>
    </source>
</evidence>
<dbReference type="Proteomes" id="UP000501534">
    <property type="component" value="Chromosome"/>
</dbReference>
<keyword evidence="2" id="KW-0805">Transcription regulation</keyword>
<keyword evidence="4" id="KW-0804">Transcription</keyword>
<dbReference type="InterPro" id="IPR036388">
    <property type="entry name" value="WH-like_DNA-bd_sf"/>
</dbReference>
<evidence type="ECO:0000313" key="6">
    <source>
        <dbReference type="EMBL" id="QJR13186.1"/>
    </source>
</evidence>
<evidence type="ECO:0000259" key="5">
    <source>
        <dbReference type="PROSITE" id="PS50931"/>
    </source>
</evidence>
<dbReference type="KEGG" id="uru:DSM104443_04281"/>
<comment type="similarity">
    <text evidence="1">Belongs to the LysR transcriptional regulatory family.</text>
</comment>
<reference evidence="6 7" key="1">
    <citation type="submission" date="2020-04" db="EMBL/GenBank/DDBJ databases">
        <title>Usitatibacter rugosus gen. nov., sp. nov. and Usitatibacter palustris sp. nov., novel members of Usitatibacteraceae fam. nov. within the order Nitrosomonadales isolated from soil.</title>
        <authorList>
            <person name="Huber K.J."/>
            <person name="Neumann-Schaal M."/>
            <person name="Geppert A."/>
            <person name="Luckner M."/>
            <person name="Wanner G."/>
            <person name="Overmann J."/>
        </authorList>
    </citation>
    <scope>NUCLEOTIDE SEQUENCE [LARGE SCALE GENOMIC DNA]</scope>
    <source>
        <strain evidence="6 7">0125_3</strain>
    </source>
</reference>
<dbReference type="Gene3D" id="3.40.190.290">
    <property type="match status" value="1"/>
</dbReference>
<dbReference type="EMBL" id="CP053069">
    <property type="protein sequence ID" value="QJR13186.1"/>
    <property type="molecule type" value="Genomic_DNA"/>
</dbReference>
<dbReference type="Pfam" id="PF03466">
    <property type="entry name" value="LysR_substrate"/>
    <property type="match status" value="1"/>
</dbReference>
<dbReference type="SUPFAM" id="SSF53850">
    <property type="entry name" value="Periplasmic binding protein-like II"/>
    <property type="match status" value="1"/>
</dbReference>